<feature type="signal peptide" evidence="10">
    <location>
        <begin position="1"/>
        <end position="17"/>
    </location>
</feature>
<dbReference type="UniPathway" id="UPA00196"/>
<keyword evidence="10" id="KW-0732">Signal</keyword>
<dbReference type="AlphaFoldDB" id="A0A1I7WJ27"/>
<comment type="function">
    <text evidence="10">Stabilizing subunit of the glycosylphosphatidylinositol-mannosyltransferase I complex which catalyzes the transfer of the first mannose, via an alpha-1,4 bond from a dolichol-phosphate-mannose (Dol-P-Man) to the glucosaminyl acyl phosphatidylinositol (GlcN-(acyl)PI) intermediate to generate alpha-D-Man-(1-&gt;4)-alpha-D-GlcN-(1-&gt;6)-(1-radyl,2-acyl-sn-glycero-3-phospho)-2-acyl-inositol and participates in the sixth step of the glycosylphosphatidylinositol-anchor biosynthesis. Probably acts by stabilizing the mannosyltransferase PIGM.</text>
</comment>
<dbReference type="Pfam" id="PF08320">
    <property type="entry name" value="PIG-X"/>
    <property type="match status" value="1"/>
</dbReference>
<keyword evidence="8 10" id="KW-0472">Membrane</keyword>
<organism evidence="11 12">
    <name type="scientific">Heterorhabditis bacteriophora</name>
    <name type="common">Entomopathogenic nematode worm</name>
    <dbReference type="NCBI Taxonomy" id="37862"/>
    <lineage>
        <taxon>Eukaryota</taxon>
        <taxon>Metazoa</taxon>
        <taxon>Ecdysozoa</taxon>
        <taxon>Nematoda</taxon>
        <taxon>Chromadorea</taxon>
        <taxon>Rhabditida</taxon>
        <taxon>Rhabditina</taxon>
        <taxon>Rhabditomorpha</taxon>
        <taxon>Strongyloidea</taxon>
        <taxon>Heterorhabditidae</taxon>
        <taxon>Heterorhabditis</taxon>
    </lineage>
</organism>
<dbReference type="InterPro" id="IPR040039">
    <property type="entry name" value="PIGX"/>
</dbReference>
<dbReference type="InterPro" id="IPR013233">
    <property type="entry name" value="PIG-X/PBN1"/>
</dbReference>
<evidence type="ECO:0000256" key="10">
    <source>
        <dbReference type="RuleBase" id="RU366056"/>
    </source>
</evidence>
<keyword evidence="7 10" id="KW-1133">Transmembrane helix</keyword>
<reference evidence="12" key="1">
    <citation type="submission" date="2016-11" db="UniProtKB">
        <authorList>
            <consortium name="WormBaseParasite"/>
        </authorList>
    </citation>
    <scope>IDENTIFICATION</scope>
</reference>
<dbReference type="GO" id="GO:0005789">
    <property type="term" value="C:endoplasmic reticulum membrane"/>
    <property type="evidence" value="ECO:0007669"/>
    <property type="project" value="UniProtKB-SubCell"/>
</dbReference>
<evidence type="ECO:0000256" key="8">
    <source>
        <dbReference type="ARBA" id="ARBA00023136"/>
    </source>
</evidence>
<keyword evidence="5 10" id="KW-0812">Transmembrane</keyword>
<evidence type="ECO:0000256" key="7">
    <source>
        <dbReference type="ARBA" id="ARBA00022989"/>
    </source>
</evidence>
<dbReference type="WBParaSite" id="Hba_05018">
    <property type="protein sequence ID" value="Hba_05018"/>
    <property type="gene ID" value="Hba_05018"/>
</dbReference>
<evidence type="ECO:0000313" key="11">
    <source>
        <dbReference type="Proteomes" id="UP000095283"/>
    </source>
</evidence>
<keyword evidence="6 10" id="KW-0256">Endoplasmic reticulum</keyword>
<keyword evidence="4 10" id="KW-0337">GPI-anchor biosynthesis</keyword>
<dbReference type="PANTHER" id="PTHR28650:SF1">
    <property type="entry name" value="PHOSPHATIDYLINOSITOL-GLYCAN BIOSYNTHESIS CLASS X PROTEIN"/>
    <property type="match status" value="1"/>
</dbReference>
<evidence type="ECO:0000256" key="5">
    <source>
        <dbReference type="ARBA" id="ARBA00022692"/>
    </source>
</evidence>
<comment type="subcellular location">
    <subcellularLocation>
        <location evidence="1 10">Endoplasmic reticulum membrane</location>
        <topology evidence="1 10">Single-pass membrane protein</topology>
    </subcellularLocation>
</comment>
<sequence length="242" mass="27164">MLFDVVMLCSGILLSEACRFIEDIREKNIDFEIIGSGLHLHLLISAHIASINRFSECRILYELDIPKGAYIDSDSINSTLLEHSFFSDAQFNVEAPAGKSEDHKVYLLLSTSIRKKFVLEDRLKLPVHLRYHACRNTDGITEVATVVFNTPVIALDCPHDYQSLQLESCPGKREYKIAGLESKSPYWITVEPLEKRTATAIIPIGNCLLLPYIFCGTILTLLMGLYCICSAQKGSKLIHKAE</sequence>
<accession>A0A1I7WJ27</accession>
<comment type="similarity">
    <text evidence="3 10">Belongs to the PIGX family.</text>
</comment>
<dbReference type="Proteomes" id="UP000095283">
    <property type="component" value="Unplaced"/>
</dbReference>
<evidence type="ECO:0000256" key="4">
    <source>
        <dbReference type="ARBA" id="ARBA00022502"/>
    </source>
</evidence>
<name>A0A1I7WJ27_HETBA</name>
<feature type="transmembrane region" description="Helical" evidence="10">
    <location>
        <begin position="209"/>
        <end position="229"/>
    </location>
</feature>
<keyword evidence="9" id="KW-0325">Glycoprotein</keyword>
<proteinExistence type="inferred from homology"/>
<comment type="pathway">
    <text evidence="2 10">Glycolipid biosynthesis; glycosylphosphatidylinositol-anchor biosynthesis.</text>
</comment>
<evidence type="ECO:0000256" key="6">
    <source>
        <dbReference type="ARBA" id="ARBA00022824"/>
    </source>
</evidence>
<feature type="chain" id="PRO_5025095703" description="Phosphatidylinositol-glycan biosynthesis class X protein" evidence="10">
    <location>
        <begin position="18"/>
        <end position="242"/>
    </location>
</feature>
<evidence type="ECO:0000256" key="2">
    <source>
        <dbReference type="ARBA" id="ARBA00004687"/>
    </source>
</evidence>
<dbReference type="GO" id="GO:0006506">
    <property type="term" value="P:GPI anchor biosynthetic process"/>
    <property type="evidence" value="ECO:0007669"/>
    <property type="project" value="UniProtKB-UniPathway"/>
</dbReference>
<evidence type="ECO:0000256" key="9">
    <source>
        <dbReference type="ARBA" id="ARBA00023180"/>
    </source>
</evidence>
<protein>
    <recommendedName>
        <fullName evidence="10">Phosphatidylinositol-glycan biosynthesis class X protein</fullName>
    </recommendedName>
</protein>
<evidence type="ECO:0000313" key="12">
    <source>
        <dbReference type="WBParaSite" id="Hba_05018"/>
    </source>
</evidence>
<evidence type="ECO:0000256" key="3">
    <source>
        <dbReference type="ARBA" id="ARBA00010345"/>
    </source>
</evidence>
<dbReference type="PANTHER" id="PTHR28650">
    <property type="entry name" value="PHOSPHATIDYLINOSITOL-GLYCAN BIOSYNTHESIS CLASS X PROTEIN"/>
    <property type="match status" value="1"/>
</dbReference>
<evidence type="ECO:0000256" key="1">
    <source>
        <dbReference type="ARBA" id="ARBA00004389"/>
    </source>
</evidence>
<keyword evidence="11" id="KW-1185">Reference proteome</keyword>